<dbReference type="AlphaFoldDB" id="A0A3B1BX31"/>
<dbReference type="Gene3D" id="3.10.50.40">
    <property type="match status" value="1"/>
</dbReference>
<dbReference type="Pfam" id="PF13145">
    <property type="entry name" value="Rotamase_2"/>
    <property type="match status" value="1"/>
</dbReference>
<dbReference type="Gene3D" id="1.10.4030.10">
    <property type="entry name" value="Porin chaperone SurA, peptide-binding domain"/>
    <property type="match status" value="1"/>
</dbReference>
<name>A0A3B1BX31_9ZZZZ</name>
<dbReference type="Pfam" id="PF13624">
    <property type="entry name" value="SurA_N_3"/>
    <property type="match status" value="1"/>
</dbReference>
<dbReference type="SUPFAM" id="SSF54534">
    <property type="entry name" value="FKBP-like"/>
    <property type="match status" value="1"/>
</dbReference>
<feature type="domain" description="PpiC" evidence="1">
    <location>
        <begin position="181"/>
        <end position="270"/>
    </location>
</feature>
<dbReference type="InterPro" id="IPR050245">
    <property type="entry name" value="PrsA_foldase"/>
</dbReference>
<dbReference type="PROSITE" id="PS50198">
    <property type="entry name" value="PPIC_PPIASE_2"/>
    <property type="match status" value="1"/>
</dbReference>
<dbReference type="PANTHER" id="PTHR47245:SF2">
    <property type="entry name" value="PEPTIDYL-PROLYL CIS-TRANS ISOMERASE HP_0175-RELATED"/>
    <property type="match status" value="1"/>
</dbReference>
<dbReference type="GO" id="GO:0003755">
    <property type="term" value="F:peptidyl-prolyl cis-trans isomerase activity"/>
    <property type="evidence" value="ECO:0007669"/>
    <property type="project" value="UniProtKB-EC"/>
</dbReference>
<proteinExistence type="predicted"/>
<dbReference type="SUPFAM" id="SSF109998">
    <property type="entry name" value="Triger factor/SurA peptide-binding domain-like"/>
    <property type="match status" value="1"/>
</dbReference>
<accession>A0A3B1BX31</accession>
<evidence type="ECO:0000313" key="2">
    <source>
        <dbReference type="EMBL" id="VAX16374.1"/>
    </source>
</evidence>
<dbReference type="InterPro" id="IPR027304">
    <property type="entry name" value="Trigger_fact/SurA_dom_sf"/>
</dbReference>
<dbReference type="EC" id="5.2.1.8" evidence="2"/>
<reference evidence="2" key="1">
    <citation type="submission" date="2018-06" db="EMBL/GenBank/DDBJ databases">
        <authorList>
            <person name="Zhirakovskaya E."/>
        </authorList>
    </citation>
    <scope>NUCLEOTIDE SEQUENCE</scope>
</reference>
<dbReference type="InterPro" id="IPR000297">
    <property type="entry name" value="PPIase_PpiC"/>
</dbReference>
<gene>
    <name evidence="2" type="ORF">MNBD_NITROSPINAE04-913</name>
</gene>
<dbReference type="PROSITE" id="PS51257">
    <property type="entry name" value="PROKAR_LIPOPROTEIN"/>
    <property type="match status" value="1"/>
</dbReference>
<evidence type="ECO:0000259" key="1">
    <source>
        <dbReference type="PROSITE" id="PS50198"/>
    </source>
</evidence>
<sequence length="323" mass="37084">MKSYSGATFCFGIAALALLYGCSDIIDRANIFGSDEKVVVAEVGGRKIYLSDIDKEAQRYSPLFKLKEIKSPGQKAKLKESILHRVVDNIALEMEALRLKIPVTEEELDDEVHSLLGEYDDAKFQLTLAENKISFNEWKEALKKGIMIRKLVLSEIDSKIKVSEPEIKSYFKSNAEEFKWPERVRARQIMVDDETKAEQIRKRLLKKYDFAKMAKAESQSPDAADGGDLGFFGRGQMPPEFEAALFKLKVGEISEVIKSIYGFHLFVVTKKEKPRAMTYDEARERIRKILMTVKREKEFKNWLRKIKSELDVKTYPLALSAHR</sequence>
<dbReference type="InterPro" id="IPR046357">
    <property type="entry name" value="PPIase_dom_sf"/>
</dbReference>
<keyword evidence="2" id="KW-0413">Isomerase</keyword>
<dbReference type="PANTHER" id="PTHR47245">
    <property type="entry name" value="PEPTIDYLPROLYL ISOMERASE"/>
    <property type="match status" value="1"/>
</dbReference>
<protein>
    <submittedName>
        <fullName evidence="2">Peptidyl-prolyl cis-trans isomerase PpiD</fullName>
        <ecNumber evidence="2">5.2.1.8</ecNumber>
    </submittedName>
</protein>
<dbReference type="EMBL" id="UOGA01000065">
    <property type="protein sequence ID" value="VAX16374.1"/>
    <property type="molecule type" value="Genomic_DNA"/>
</dbReference>
<organism evidence="2">
    <name type="scientific">hydrothermal vent metagenome</name>
    <dbReference type="NCBI Taxonomy" id="652676"/>
    <lineage>
        <taxon>unclassified sequences</taxon>
        <taxon>metagenomes</taxon>
        <taxon>ecological metagenomes</taxon>
    </lineage>
</organism>